<dbReference type="InterPro" id="IPR002586">
    <property type="entry name" value="CobQ/CobB/MinD/ParA_Nub-bd_dom"/>
</dbReference>
<evidence type="ECO:0000259" key="4">
    <source>
        <dbReference type="Pfam" id="PF01656"/>
    </source>
</evidence>
<dbReference type="HAMAP" id="MF_00028">
    <property type="entry name" value="CobQ"/>
    <property type="match status" value="1"/>
</dbReference>
<dbReference type="InterPro" id="IPR047045">
    <property type="entry name" value="CobQ_N"/>
</dbReference>
<evidence type="ECO:0000313" key="6">
    <source>
        <dbReference type="EMBL" id="MPL96340.1"/>
    </source>
</evidence>
<comment type="pathway">
    <text evidence="1">Cofactor biosynthesis; adenosylcobalamin biosynthesis.</text>
</comment>
<dbReference type="Gene3D" id="3.40.50.300">
    <property type="entry name" value="P-loop containing nucleotide triphosphate hydrolases"/>
    <property type="match status" value="1"/>
</dbReference>
<dbReference type="PANTHER" id="PTHR21343:SF1">
    <property type="entry name" value="COBYRIC ACID SYNTHASE"/>
    <property type="match status" value="1"/>
</dbReference>
<dbReference type="Gene3D" id="3.40.50.880">
    <property type="match status" value="1"/>
</dbReference>
<dbReference type="InterPro" id="IPR004459">
    <property type="entry name" value="CobQ_synth"/>
</dbReference>
<protein>
    <submittedName>
        <fullName evidence="6">Cobyric acid synthase</fullName>
    </submittedName>
</protein>
<dbReference type="UniPathway" id="UPA00148"/>
<comment type="caution">
    <text evidence="6">The sequence shown here is derived from an EMBL/GenBank/DDBJ whole genome shotgun (WGS) entry which is preliminary data.</text>
</comment>
<dbReference type="EMBL" id="VSSQ01000505">
    <property type="protein sequence ID" value="MPL96340.1"/>
    <property type="molecule type" value="Genomic_DNA"/>
</dbReference>
<organism evidence="6">
    <name type="scientific">bioreactor metagenome</name>
    <dbReference type="NCBI Taxonomy" id="1076179"/>
    <lineage>
        <taxon>unclassified sequences</taxon>
        <taxon>metagenomes</taxon>
        <taxon>ecological metagenomes</taxon>
    </lineage>
</organism>
<dbReference type="CDD" id="cd05389">
    <property type="entry name" value="CobQ_N"/>
    <property type="match status" value="1"/>
</dbReference>
<dbReference type="Pfam" id="PF01656">
    <property type="entry name" value="CbiA"/>
    <property type="match status" value="1"/>
</dbReference>
<accession>A0A644VYW5</accession>
<dbReference type="GO" id="GO:0003824">
    <property type="term" value="F:catalytic activity"/>
    <property type="evidence" value="ECO:0007669"/>
    <property type="project" value="InterPro"/>
</dbReference>
<proteinExistence type="inferred from homology"/>
<dbReference type="GO" id="GO:0009236">
    <property type="term" value="P:cobalamin biosynthetic process"/>
    <property type="evidence" value="ECO:0007669"/>
    <property type="project" value="UniProtKB-UniPathway"/>
</dbReference>
<dbReference type="Pfam" id="PF07685">
    <property type="entry name" value="GATase_3"/>
    <property type="match status" value="1"/>
</dbReference>
<gene>
    <name evidence="6" type="primary">cobQ_12</name>
    <name evidence="6" type="ORF">SDC9_42518</name>
</gene>
<dbReference type="SUPFAM" id="SSF52317">
    <property type="entry name" value="Class I glutamine amidotransferase-like"/>
    <property type="match status" value="1"/>
</dbReference>
<dbReference type="PROSITE" id="PS51274">
    <property type="entry name" value="GATASE_COBBQ"/>
    <property type="match status" value="1"/>
</dbReference>
<feature type="domain" description="CobB/CobQ-like glutamine amidotransferase" evidence="5">
    <location>
        <begin position="259"/>
        <end position="438"/>
    </location>
</feature>
<dbReference type="AlphaFoldDB" id="A0A644VYW5"/>
<dbReference type="InterPro" id="IPR027417">
    <property type="entry name" value="P-loop_NTPase"/>
</dbReference>
<name>A0A644VYW5_9ZZZZ</name>
<keyword evidence="3" id="KW-0315">Glutamine amidotransferase</keyword>
<evidence type="ECO:0000259" key="5">
    <source>
        <dbReference type="Pfam" id="PF07685"/>
    </source>
</evidence>
<dbReference type="PANTHER" id="PTHR21343">
    <property type="entry name" value="DETHIOBIOTIN SYNTHETASE"/>
    <property type="match status" value="1"/>
</dbReference>
<feature type="domain" description="CobQ/CobB/MinD/ParA nucleotide binding" evidence="4">
    <location>
        <begin position="9"/>
        <end position="238"/>
    </location>
</feature>
<dbReference type="InterPro" id="IPR033949">
    <property type="entry name" value="CobQ_GATase1"/>
</dbReference>
<evidence type="ECO:0000256" key="2">
    <source>
        <dbReference type="ARBA" id="ARBA00022573"/>
    </source>
</evidence>
<keyword evidence="2" id="KW-0169">Cobalamin biosynthesis</keyword>
<dbReference type="SUPFAM" id="SSF52540">
    <property type="entry name" value="P-loop containing nucleoside triphosphate hydrolases"/>
    <property type="match status" value="1"/>
</dbReference>
<dbReference type="InterPro" id="IPR011698">
    <property type="entry name" value="GATase_3"/>
</dbReference>
<sequence length="488" mass="53669">MKIERLRPIMFAGTGSDVGKSIINTAFCRILLQDGYSPAPFKAQNMSLNSYATKDQLEIGRAQAVQAEACGIECTADMNPILLKPTSHTCSQVVLNGKPSGNKNAAEYFSGAGGEELFKTVTKAYDNLANTYNPIVLEGAGSISELNLKSRDIVNMRMALYSKAAVYLVADIDRGGVFASVCGSIMLLPQEERTLIKGIIINKFRGDINLFKEGSRMIEELTGIPVVGVLPWFDDIEIDQEDSVILERRVAKIDADKVTIAVVHLRHMSNFTDFGPLEQLSNINLVYTRDPAVIEEADIVIIPGSKNTIEDLNNLRKSSLAGSLLRRHKAGKSIYGICGGFQIMGKWIYDPNHIEGDIEAAPGLGIFPVETTLLPGKRSRRCSFTLINSNGCGDGYEIHSGETSTDNPFATLDTGEADGYFLNSKTWGTYIHGIFDNPSIVSLILAGLNIKNPAIMEKRESKEDNYNKLAKWFRDNSNISYIYDTLRK</sequence>
<dbReference type="CDD" id="cd01750">
    <property type="entry name" value="GATase1_CobQ"/>
    <property type="match status" value="1"/>
</dbReference>
<evidence type="ECO:0000256" key="1">
    <source>
        <dbReference type="ARBA" id="ARBA00004953"/>
    </source>
</evidence>
<dbReference type="InterPro" id="IPR029062">
    <property type="entry name" value="Class_I_gatase-like"/>
</dbReference>
<dbReference type="NCBIfam" id="NF001989">
    <property type="entry name" value="PRK00784.1"/>
    <property type="match status" value="1"/>
</dbReference>
<evidence type="ECO:0000256" key="3">
    <source>
        <dbReference type="ARBA" id="ARBA00022962"/>
    </source>
</evidence>
<dbReference type="NCBIfam" id="TIGR00313">
    <property type="entry name" value="cobQ"/>
    <property type="match status" value="1"/>
</dbReference>
<reference evidence="6" key="1">
    <citation type="submission" date="2019-08" db="EMBL/GenBank/DDBJ databases">
        <authorList>
            <person name="Kucharzyk K."/>
            <person name="Murdoch R.W."/>
            <person name="Higgins S."/>
            <person name="Loffler F."/>
        </authorList>
    </citation>
    <scope>NUCLEOTIDE SEQUENCE</scope>
</reference>